<feature type="transmembrane region" description="Helical" evidence="1">
    <location>
        <begin position="7"/>
        <end position="31"/>
    </location>
</feature>
<keyword evidence="3" id="KW-1185">Reference proteome</keyword>
<accession>A0A285ZZ88</accession>
<dbReference type="RefSeq" id="WP_097131323.1">
    <property type="nucleotide sequence ID" value="NZ_OCMT01000002.1"/>
</dbReference>
<protein>
    <submittedName>
        <fullName evidence="2">Uncharacterized protein</fullName>
    </submittedName>
</protein>
<gene>
    <name evidence="2" type="ORF">SAMN06297358_1935</name>
</gene>
<organism evidence="2 3">
    <name type="scientific">Pedobacter xixiisoli</name>
    <dbReference type="NCBI Taxonomy" id="1476464"/>
    <lineage>
        <taxon>Bacteria</taxon>
        <taxon>Pseudomonadati</taxon>
        <taxon>Bacteroidota</taxon>
        <taxon>Sphingobacteriia</taxon>
        <taxon>Sphingobacteriales</taxon>
        <taxon>Sphingobacteriaceae</taxon>
        <taxon>Pedobacter</taxon>
    </lineage>
</organism>
<keyword evidence="1" id="KW-0472">Membrane</keyword>
<reference evidence="3" key="1">
    <citation type="submission" date="2017-09" db="EMBL/GenBank/DDBJ databases">
        <authorList>
            <person name="Varghese N."/>
            <person name="Submissions S."/>
        </authorList>
    </citation>
    <scope>NUCLEOTIDE SEQUENCE [LARGE SCALE GENOMIC DNA]</scope>
    <source>
        <strain evidence="3">CGMCC 1.12803</strain>
    </source>
</reference>
<sequence length="134" mass="15519">MLIVNKPLAIIGLILVFVAGFCPILQVKIIFEWINWGLYKTDVRLFLITYSFIAITALCYFIRQLKAFRLLTRVMFVWVLLMAAAVYFKSTHYFGMKLADNLLGKAIHFQWGWIVLVSGALLLLFSVKKQRLEV</sequence>
<dbReference type="OrthoDB" id="799709at2"/>
<proteinExistence type="predicted"/>
<evidence type="ECO:0000313" key="2">
    <source>
        <dbReference type="EMBL" id="SOD14968.1"/>
    </source>
</evidence>
<keyword evidence="1" id="KW-0812">Transmembrane</keyword>
<evidence type="ECO:0000256" key="1">
    <source>
        <dbReference type="SAM" id="Phobius"/>
    </source>
</evidence>
<keyword evidence="1" id="KW-1133">Transmembrane helix</keyword>
<feature type="transmembrane region" description="Helical" evidence="1">
    <location>
        <begin position="108"/>
        <end position="127"/>
    </location>
</feature>
<dbReference type="Proteomes" id="UP000219281">
    <property type="component" value="Unassembled WGS sequence"/>
</dbReference>
<dbReference type="AlphaFoldDB" id="A0A285ZZ88"/>
<name>A0A285ZZ88_9SPHI</name>
<feature type="transmembrane region" description="Helical" evidence="1">
    <location>
        <begin position="70"/>
        <end position="88"/>
    </location>
</feature>
<dbReference type="EMBL" id="OCMT01000002">
    <property type="protein sequence ID" value="SOD14968.1"/>
    <property type="molecule type" value="Genomic_DNA"/>
</dbReference>
<evidence type="ECO:0000313" key="3">
    <source>
        <dbReference type="Proteomes" id="UP000219281"/>
    </source>
</evidence>
<feature type="transmembrane region" description="Helical" evidence="1">
    <location>
        <begin position="43"/>
        <end position="63"/>
    </location>
</feature>